<dbReference type="AlphaFoldDB" id="A0A8H5ZGJ7"/>
<dbReference type="SUPFAM" id="SSF75304">
    <property type="entry name" value="Amidase signature (AS) enzymes"/>
    <property type="match status" value="1"/>
</dbReference>
<reference evidence="3" key="1">
    <citation type="submission" date="2019-11" db="EMBL/GenBank/DDBJ databases">
        <title>Bipolaris sorokiniana Genome sequencing.</title>
        <authorList>
            <person name="Wang H."/>
        </authorList>
    </citation>
    <scope>NUCLEOTIDE SEQUENCE</scope>
</reference>
<protein>
    <recommendedName>
        <fullName evidence="2">Amidase domain-containing protein</fullName>
    </recommendedName>
</protein>
<evidence type="ECO:0000259" key="2">
    <source>
        <dbReference type="Pfam" id="PF01425"/>
    </source>
</evidence>
<dbReference type="Pfam" id="PF01425">
    <property type="entry name" value="Amidase"/>
    <property type="match status" value="1"/>
</dbReference>
<name>A0A8H5ZGJ7_COCSA</name>
<accession>A0A8H5ZGJ7</accession>
<dbReference type="Proteomes" id="UP000624244">
    <property type="component" value="Unassembled WGS sequence"/>
</dbReference>
<dbReference type="InterPro" id="IPR036928">
    <property type="entry name" value="AS_sf"/>
</dbReference>
<organism evidence="3 4">
    <name type="scientific">Cochliobolus sativus</name>
    <name type="common">Common root rot and spot blotch fungus</name>
    <name type="synonym">Bipolaris sorokiniana</name>
    <dbReference type="NCBI Taxonomy" id="45130"/>
    <lineage>
        <taxon>Eukaryota</taxon>
        <taxon>Fungi</taxon>
        <taxon>Dikarya</taxon>
        <taxon>Ascomycota</taxon>
        <taxon>Pezizomycotina</taxon>
        <taxon>Dothideomycetes</taxon>
        <taxon>Pleosporomycetidae</taxon>
        <taxon>Pleosporales</taxon>
        <taxon>Pleosporineae</taxon>
        <taxon>Pleosporaceae</taxon>
        <taxon>Bipolaris</taxon>
    </lineage>
</organism>
<dbReference type="InterPro" id="IPR023631">
    <property type="entry name" value="Amidase_dom"/>
</dbReference>
<sequence length="638" mass="69750">MPRVFKFLKTALAPSIGSSAPQEVVDKNNSSPKASFTSSADDTWLPDFDPLTVTAFELSELLNARAITSVQIVQLYLKEIALHNRRGRQLRALISVAPKHELLRIARKLDDERARGKIRGPLHGIPIVIKDNIMTDETLGMDTTVGLMFLSGSYAFVGCIPKKSATVVDRLIKRGMIIIGKSNLTEFCGLKNPSMPPGWSAVGGQCQSPYVSRHIAKRKLHWELSAPGGSSTGSAVAVASGFSTLAIGTDTIGSLITPANRAALYALKPTVGEVPMDGIFNLSKTFDSVGGMAKSAKDLVALMDALMVPTNREENVPSPHRSFKIKPDFGTLRIGICEPSIWKSWRKNGRINADAERFMTQKYDMIVQSMIEMGVDVVYPVELPNPMSLTIDGKNCFEPVVYAEFKDCLSEFIRDFKVTKMHSLAEIINFNLEHPELCLPPNQNDLMAALQSSIKREEINAARQHLQTAGGPEGLDFLFASRSLDIIMAPGDAALSTLAAAAGYPTAACPLSALKLNGQPFGITLASRPHTEHTLLHFLTAYENIFPPRALPMPLSSVPLQDPNPEPLPDQPIVDLILHEWDTRRFSCSADALADWLNARWRKSGYELSAETVCEVLRSNGRIAFRGLGDDAEGAFSR</sequence>
<dbReference type="PANTHER" id="PTHR42678:SF34">
    <property type="entry name" value="OS04G0183300 PROTEIN"/>
    <property type="match status" value="1"/>
</dbReference>
<feature type="domain" description="Amidase" evidence="2">
    <location>
        <begin position="72"/>
        <end position="480"/>
    </location>
</feature>
<evidence type="ECO:0000313" key="3">
    <source>
        <dbReference type="EMBL" id="KAF5848394.1"/>
    </source>
</evidence>
<proteinExistence type="predicted"/>
<feature type="region of interest" description="Disordered" evidence="1">
    <location>
        <begin position="19"/>
        <end position="38"/>
    </location>
</feature>
<dbReference type="PANTHER" id="PTHR42678">
    <property type="entry name" value="AMIDASE"/>
    <property type="match status" value="1"/>
</dbReference>
<comment type="caution">
    <text evidence="3">The sequence shown here is derived from an EMBL/GenBank/DDBJ whole genome shotgun (WGS) entry which is preliminary data.</text>
</comment>
<evidence type="ECO:0000256" key="1">
    <source>
        <dbReference type="SAM" id="MobiDB-lite"/>
    </source>
</evidence>
<evidence type="ECO:0000313" key="4">
    <source>
        <dbReference type="Proteomes" id="UP000624244"/>
    </source>
</evidence>
<dbReference type="Gene3D" id="3.90.1300.10">
    <property type="entry name" value="Amidase signature (AS) domain"/>
    <property type="match status" value="1"/>
</dbReference>
<gene>
    <name evidence="3" type="ORF">GGP41_005779</name>
</gene>
<dbReference type="EMBL" id="WNKQ01000011">
    <property type="protein sequence ID" value="KAF5848394.1"/>
    <property type="molecule type" value="Genomic_DNA"/>
</dbReference>